<keyword evidence="4" id="KW-0406">Ion transport</keyword>
<name>A0A1H3F7R4_ALLWA</name>
<dbReference type="InterPro" id="IPR038495">
    <property type="entry name" value="ATPase_E_C"/>
</dbReference>
<dbReference type="GO" id="GO:0033178">
    <property type="term" value="C:proton-transporting two-sector ATPase complex, catalytic domain"/>
    <property type="evidence" value="ECO:0007669"/>
    <property type="project" value="InterPro"/>
</dbReference>
<evidence type="ECO:0000313" key="5">
    <source>
        <dbReference type="EMBL" id="SDX87063.1"/>
    </source>
</evidence>
<evidence type="ECO:0000313" key="6">
    <source>
        <dbReference type="Proteomes" id="UP000198672"/>
    </source>
</evidence>
<gene>
    <name evidence="5" type="ORF">SAMN05421644_1174</name>
</gene>
<organism evidence="5 6">
    <name type="scientific">Allochromatium warmingii</name>
    <name type="common">Chromatium warmingii</name>
    <dbReference type="NCBI Taxonomy" id="61595"/>
    <lineage>
        <taxon>Bacteria</taxon>
        <taxon>Pseudomonadati</taxon>
        <taxon>Pseudomonadota</taxon>
        <taxon>Gammaproteobacteria</taxon>
        <taxon>Chromatiales</taxon>
        <taxon>Chromatiaceae</taxon>
        <taxon>Allochromatium</taxon>
    </lineage>
</organism>
<accession>A0A1H3F7R4</accession>
<dbReference type="Gene3D" id="3.30.2320.30">
    <property type="entry name" value="ATP synthase, E subunit, C-terminal"/>
    <property type="match status" value="1"/>
</dbReference>
<evidence type="ECO:0000256" key="4">
    <source>
        <dbReference type="ARBA" id="ARBA00023065"/>
    </source>
</evidence>
<dbReference type="STRING" id="61595.SAMN05421644_1174"/>
<evidence type="ECO:0000256" key="3">
    <source>
        <dbReference type="ARBA" id="ARBA00022448"/>
    </source>
</evidence>
<dbReference type="Proteomes" id="UP000198672">
    <property type="component" value="Unassembled WGS sequence"/>
</dbReference>
<sequence>MNLNQVDELERAILARAERLASEYRERAARSRDSLLRESAERLRLRETREEASAKALGERAFRQRVQSTELKMQTHLDRLRWNLVLDVERRLTERMERFMADQEVYDAWLQALIVEAATAMESSEICIAANAHDQRRLFMNWDAVVAALPADTEATLAPAPDAIDTLGGVLVTSADGRIRVDQTFEGRLQRLRARIQQTILERLLPNGLDASTPFSG</sequence>
<dbReference type="AlphaFoldDB" id="A0A1H3F7R4"/>
<dbReference type="SUPFAM" id="SSF160527">
    <property type="entry name" value="V-type ATPase subunit E-like"/>
    <property type="match status" value="1"/>
</dbReference>
<keyword evidence="3" id="KW-0813">Transport</keyword>
<dbReference type="InterPro" id="IPR002842">
    <property type="entry name" value="ATPase_V1_Esu"/>
</dbReference>
<protein>
    <recommendedName>
        <fullName evidence="2">V-type ATP synthase subunit E</fullName>
    </recommendedName>
</protein>
<comment type="similarity">
    <text evidence="1">Belongs to the V-ATPase E subunit family.</text>
</comment>
<dbReference type="GO" id="GO:0046961">
    <property type="term" value="F:proton-transporting ATPase activity, rotational mechanism"/>
    <property type="evidence" value="ECO:0007669"/>
    <property type="project" value="InterPro"/>
</dbReference>
<reference evidence="6" key="1">
    <citation type="submission" date="2016-10" db="EMBL/GenBank/DDBJ databases">
        <authorList>
            <person name="Varghese N."/>
            <person name="Submissions S."/>
        </authorList>
    </citation>
    <scope>NUCLEOTIDE SEQUENCE [LARGE SCALE GENOMIC DNA]</scope>
    <source>
        <strain evidence="6">DSM 173</strain>
    </source>
</reference>
<proteinExistence type="inferred from homology"/>
<dbReference type="Pfam" id="PF01991">
    <property type="entry name" value="vATP-synt_E"/>
    <property type="match status" value="1"/>
</dbReference>
<dbReference type="EMBL" id="FNOW01000017">
    <property type="protein sequence ID" value="SDX87063.1"/>
    <property type="molecule type" value="Genomic_DNA"/>
</dbReference>
<evidence type="ECO:0000256" key="1">
    <source>
        <dbReference type="ARBA" id="ARBA00005901"/>
    </source>
</evidence>
<keyword evidence="6" id="KW-1185">Reference proteome</keyword>
<evidence type="ECO:0000256" key="2">
    <source>
        <dbReference type="ARBA" id="ARBA00020756"/>
    </source>
</evidence>